<comment type="caution">
    <text evidence="2">The sequence shown here is derived from an EMBL/GenBank/DDBJ whole genome shotgun (WGS) entry which is preliminary data.</text>
</comment>
<dbReference type="GO" id="GO:0015074">
    <property type="term" value="P:DNA integration"/>
    <property type="evidence" value="ECO:0007669"/>
    <property type="project" value="InterPro"/>
</dbReference>
<dbReference type="EMBL" id="RBZV01000020">
    <property type="protein sequence ID" value="RKP43454.1"/>
    <property type="molecule type" value="Genomic_DNA"/>
</dbReference>
<dbReference type="PROSITE" id="PS50994">
    <property type="entry name" value="INTEGRASE"/>
    <property type="match status" value="1"/>
</dbReference>
<keyword evidence="3" id="KW-1185">Reference proteome</keyword>
<evidence type="ECO:0000313" key="2">
    <source>
        <dbReference type="EMBL" id="RKP43454.1"/>
    </source>
</evidence>
<feature type="domain" description="Integrase catalytic" evidence="1">
    <location>
        <begin position="51"/>
        <end position="211"/>
    </location>
</feature>
<dbReference type="InterPro" id="IPR001584">
    <property type="entry name" value="Integrase_cat-core"/>
</dbReference>
<dbReference type="Gene3D" id="3.30.420.10">
    <property type="entry name" value="Ribonuclease H-like superfamily/Ribonuclease H"/>
    <property type="match status" value="1"/>
</dbReference>
<dbReference type="PANTHER" id="PTHR47515:SF2">
    <property type="entry name" value="INTEGRASE CORE DOMAIN PROTEIN"/>
    <property type="match status" value="1"/>
</dbReference>
<dbReference type="GO" id="GO:0003676">
    <property type="term" value="F:nucleic acid binding"/>
    <property type="evidence" value="ECO:0007669"/>
    <property type="project" value="InterPro"/>
</dbReference>
<sequence>MNHPYRLIRPEELAAPGEMEPAVVLRVSLKAIANVVAEKLGKTGAILIFHASDSDAMYLRIDDVPLAFVSFNEEPREVHVYVADRNVQGEIDFSLPSERVIRALRQIIGWRGRPQAIRCDNGPEYLSAAITEWGRQYGIRLDYIQPGKPQQNAYVERFNRTVRYEWLSQYHWEDLDHVQRVATDWMWTYNHDRPNMALGGFTPKQRLAMAA</sequence>
<dbReference type="InterPro" id="IPR036397">
    <property type="entry name" value="RNaseH_sf"/>
</dbReference>
<protein>
    <submittedName>
        <fullName evidence="2">Transposase</fullName>
    </submittedName>
</protein>
<name>A0A494X5K7_9BURK</name>
<evidence type="ECO:0000259" key="1">
    <source>
        <dbReference type="PROSITE" id="PS50994"/>
    </source>
</evidence>
<reference evidence="2 3" key="1">
    <citation type="submission" date="2018-10" db="EMBL/GenBank/DDBJ databases">
        <title>Paraburkholderia sp. 7MK8-2, isolated from soil.</title>
        <authorList>
            <person name="Gao Z.-H."/>
            <person name="Qiu L.-H."/>
        </authorList>
    </citation>
    <scope>NUCLEOTIDE SEQUENCE [LARGE SCALE GENOMIC DNA]</scope>
    <source>
        <strain evidence="2 3">7MK8-2</strain>
    </source>
</reference>
<dbReference type="AlphaFoldDB" id="A0A494X5K7"/>
<dbReference type="SUPFAM" id="SSF53098">
    <property type="entry name" value="Ribonuclease H-like"/>
    <property type="match status" value="1"/>
</dbReference>
<evidence type="ECO:0000313" key="3">
    <source>
        <dbReference type="Proteomes" id="UP000280434"/>
    </source>
</evidence>
<dbReference type="Pfam" id="PF13683">
    <property type="entry name" value="rve_3"/>
    <property type="match status" value="1"/>
</dbReference>
<accession>A0A494X5K7</accession>
<dbReference type="Proteomes" id="UP000280434">
    <property type="component" value="Unassembled WGS sequence"/>
</dbReference>
<dbReference type="PANTHER" id="PTHR47515">
    <property type="entry name" value="LOW CALCIUM RESPONSE LOCUS PROTEIN T"/>
    <property type="match status" value="1"/>
</dbReference>
<gene>
    <name evidence="2" type="ORF">D7S89_25875</name>
</gene>
<dbReference type="InterPro" id="IPR012337">
    <property type="entry name" value="RNaseH-like_sf"/>
</dbReference>
<proteinExistence type="predicted"/>
<dbReference type="OrthoDB" id="9816028at2"/>
<organism evidence="2 3">
    <name type="scientific">Trinickia fusca</name>
    <dbReference type="NCBI Taxonomy" id="2419777"/>
    <lineage>
        <taxon>Bacteria</taxon>
        <taxon>Pseudomonadati</taxon>
        <taxon>Pseudomonadota</taxon>
        <taxon>Betaproteobacteria</taxon>
        <taxon>Burkholderiales</taxon>
        <taxon>Burkholderiaceae</taxon>
        <taxon>Trinickia</taxon>
    </lineage>
</organism>